<gene>
    <name evidence="2" type="ORF">GFC30_1754</name>
</gene>
<feature type="domain" description="Pyridoxamine 5'-phosphate oxidase N-terminal" evidence="1">
    <location>
        <begin position="14"/>
        <end position="101"/>
    </location>
</feature>
<name>A0A160F4A9_9BACL</name>
<dbReference type="SUPFAM" id="SSF50475">
    <property type="entry name" value="FMN-binding split barrel"/>
    <property type="match status" value="1"/>
</dbReference>
<dbReference type="Gene3D" id="2.30.110.10">
    <property type="entry name" value="Electron Transport, Fmn-binding Protein, Chain A"/>
    <property type="match status" value="1"/>
</dbReference>
<keyword evidence="3" id="KW-1185">Reference proteome</keyword>
<dbReference type="KEGG" id="aamy:GFC30_1754"/>
<dbReference type="RefSeq" id="WP_066324366.1">
    <property type="nucleotide sequence ID" value="NZ_CP015438.1"/>
</dbReference>
<dbReference type="InterPro" id="IPR012349">
    <property type="entry name" value="Split_barrel_FMN-bd"/>
</dbReference>
<dbReference type="OrthoDB" id="2381603at2"/>
<dbReference type="PATRIC" id="fig|294699.3.peg.1794"/>
<proteinExistence type="predicted"/>
<evidence type="ECO:0000259" key="1">
    <source>
        <dbReference type="Pfam" id="PF01243"/>
    </source>
</evidence>
<reference evidence="2 3" key="1">
    <citation type="journal article" date="2006" name="Syst. Appl. Microbiol.">
        <title>Anoxybacillus amylolyticus sp. nov., a thermophilic amylase producing bacterium isolated from Mount Rittmann (Antarctica).</title>
        <authorList>
            <person name="Poli A."/>
            <person name="Esposito E."/>
            <person name="Lama L."/>
            <person name="Orlando P."/>
            <person name="Nicolaus G."/>
            <person name="de Appolonia F."/>
            <person name="Gambacorta A."/>
            <person name="Nicolaus B."/>
        </authorList>
    </citation>
    <scope>NUCLEOTIDE SEQUENCE [LARGE SCALE GENOMIC DNA]</scope>
    <source>
        <strain evidence="2 3">DSM 15939</strain>
    </source>
</reference>
<dbReference type="Proteomes" id="UP000076865">
    <property type="component" value="Chromosome"/>
</dbReference>
<organism evidence="2 3">
    <name type="scientific">Anoxybacteroides amylolyticum</name>
    <dbReference type="NCBI Taxonomy" id="294699"/>
    <lineage>
        <taxon>Bacteria</taxon>
        <taxon>Bacillati</taxon>
        <taxon>Bacillota</taxon>
        <taxon>Bacilli</taxon>
        <taxon>Bacillales</taxon>
        <taxon>Anoxybacillaceae</taxon>
        <taxon>Anoxybacteroides</taxon>
    </lineage>
</organism>
<dbReference type="NCBIfam" id="NF005232">
    <property type="entry name" value="PRK06733.1"/>
    <property type="match status" value="1"/>
</dbReference>
<dbReference type="AlphaFoldDB" id="A0A160F4A9"/>
<dbReference type="EMBL" id="CP015438">
    <property type="protein sequence ID" value="ANB61228.1"/>
    <property type="molecule type" value="Genomic_DNA"/>
</dbReference>
<sequence>MGSVEKVSTLSRDLMTFLSGEKLVLLTTMEAERNIPNVAAISWVKSVNEKTIRFAVSTNSRIVSNIRSNPHVVFTVIGLGTVYSIHATSAVVEDAMSSVSLKLAKIEATVEAVFDSMFWGSQITTEPAYEKTYNVDKAKKLDEEVYQALLR</sequence>
<accession>A0A160F4A9</accession>
<dbReference type="Pfam" id="PF01243">
    <property type="entry name" value="PNPOx_N"/>
    <property type="match status" value="1"/>
</dbReference>
<protein>
    <submittedName>
        <fullName evidence="2">Pyridoxamine 5'-phosphate oxidase family protein</fullName>
    </submittedName>
</protein>
<evidence type="ECO:0000313" key="3">
    <source>
        <dbReference type="Proteomes" id="UP000076865"/>
    </source>
</evidence>
<dbReference type="InterPro" id="IPR011576">
    <property type="entry name" value="Pyridox_Oxase_N"/>
</dbReference>
<evidence type="ECO:0000313" key="2">
    <source>
        <dbReference type="EMBL" id="ANB61228.1"/>
    </source>
</evidence>